<feature type="compositionally biased region" description="Basic and acidic residues" evidence="1">
    <location>
        <begin position="235"/>
        <end position="255"/>
    </location>
</feature>
<proteinExistence type="predicted"/>
<evidence type="ECO:0000256" key="1">
    <source>
        <dbReference type="SAM" id="MobiDB-lite"/>
    </source>
</evidence>
<feature type="compositionally biased region" description="Basic and acidic residues" evidence="1">
    <location>
        <begin position="104"/>
        <end position="123"/>
    </location>
</feature>
<reference evidence="3" key="1">
    <citation type="journal article" date="2014" name="PLoS ONE">
        <title>Transcriptome-Based Identification of ABC Transporters in the Western Tarnished Plant Bug Lygus hesperus.</title>
        <authorList>
            <person name="Hull J.J."/>
            <person name="Chaney K."/>
            <person name="Geib S.M."/>
            <person name="Fabrick J.A."/>
            <person name="Brent C.S."/>
            <person name="Walsh D."/>
            <person name="Lavine L.C."/>
        </authorList>
    </citation>
    <scope>NUCLEOTIDE SEQUENCE</scope>
</reference>
<reference evidence="3" key="2">
    <citation type="submission" date="2014-07" db="EMBL/GenBank/DDBJ databases">
        <authorList>
            <person name="Hull J."/>
        </authorList>
    </citation>
    <scope>NUCLEOTIDE SEQUENCE</scope>
</reference>
<evidence type="ECO:0000313" key="3">
    <source>
        <dbReference type="EMBL" id="JAG17101.1"/>
    </source>
</evidence>
<sequence>MRVNPVYFAVFFISKAASALWSQQDPSFKDVAGQDHPHLKREDFARYPKRVNDLKGRFYHASPSNEVYLNKAEHVRLRPVSGRLRHSSRKRKFSPSAEGFIEMESQRPEEGASTVKEETKEASSTDTTEVLNNDRQGMVLTTAKPAINEDHDLEAVDEHPTRVFPHLHSRLSKIIDSSAMSSFDMCPADCFDCPSGVETMFICPKCHTHYIIRMNMRESCCGNTERKTVRKEHKHQRDDDRQRQERRWQRQKKQENLQLSRTLRLPKALHLRRALYLRTTSEHP</sequence>
<evidence type="ECO:0000313" key="4">
    <source>
        <dbReference type="EMBL" id="JAG60488.1"/>
    </source>
</evidence>
<reference evidence="4" key="3">
    <citation type="submission" date="2014-09" db="EMBL/GenBank/DDBJ databases">
        <authorList>
            <person name="Magalhaes I.L.F."/>
            <person name="Oliveira U."/>
            <person name="Santos F.R."/>
            <person name="Vidigal T.H.D.A."/>
            <person name="Brescovit A.D."/>
            <person name="Santos A.J."/>
        </authorList>
    </citation>
    <scope>NUCLEOTIDE SEQUENCE</scope>
</reference>
<dbReference type="EMBL" id="GBRD01005333">
    <property type="protein sequence ID" value="JAG60488.1"/>
    <property type="molecule type" value="Transcribed_RNA"/>
</dbReference>
<feature type="region of interest" description="Disordered" evidence="1">
    <location>
        <begin position="103"/>
        <end position="128"/>
    </location>
</feature>
<dbReference type="EMBL" id="GBHO01026503">
    <property type="protein sequence ID" value="JAG17101.1"/>
    <property type="molecule type" value="Transcribed_RNA"/>
</dbReference>
<dbReference type="AlphaFoldDB" id="A0A0A9XBW8"/>
<feature type="signal peptide" evidence="2">
    <location>
        <begin position="1"/>
        <end position="19"/>
    </location>
</feature>
<protein>
    <submittedName>
        <fullName evidence="3">Uncharacterized protein</fullName>
    </submittedName>
</protein>
<keyword evidence="2" id="KW-0732">Signal</keyword>
<accession>A0A0A9XBW8</accession>
<feature type="region of interest" description="Disordered" evidence="1">
    <location>
        <begin position="224"/>
        <end position="255"/>
    </location>
</feature>
<feature type="chain" id="PRO_5015033832" evidence="2">
    <location>
        <begin position="20"/>
        <end position="284"/>
    </location>
</feature>
<evidence type="ECO:0000256" key="2">
    <source>
        <dbReference type="SAM" id="SignalP"/>
    </source>
</evidence>
<name>A0A0A9XBW8_LYGHE</name>
<gene>
    <name evidence="3" type="ORF">CM83_14205</name>
</gene>
<organism evidence="3">
    <name type="scientific">Lygus hesperus</name>
    <name type="common">Western plant bug</name>
    <dbReference type="NCBI Taxonomy" id="30085"/>
    <lineage>
        <taxon>Eukaryota</taxon>
        <taxon>Metazoa</taxon>
        <taxon>Ecdysozoa</taxon>
        <taxon>Arthropoda</taxon>
        <taxon>Hexapoda</taxon>
        <taxon>Insecta</taxon>
        <taxon>Pterygota</taxon>
        <taxon>Neoptera</taxon>
        <taxon>Paraneoptera</taxon>
        <taxon>Hemiptera</taxon>
        <taxon>Heteroptera</taxon>
        <taxon>Panheteroptera</taxon>
        <taxon>Cimicomorpha</taxon>
        <taxon>Miridae</taxon>
        <taxon>Mirini</taxon>
        <taxon>Lygus</taxon>
    </lineage>
</organism>